<dbReference type="EMBL" id="JALJRB010000029">
    <property type="protein sequence ID" value="MCJ8502628.1"/>
    <property type="molecule type" value="Genomic_DNA"/>
</dbReference>
<sequence length="375" mass="43917">MEKQKTLRMRWHQRLAEVDRDAWDRLAQPLATPLLEWRWLHALETSGSIAPGAGWHPHHLTVWRKNRLVGAAPFYIKTHSDGEFVFDQWWAQLAREAGIPYYPKMVGMSPVTPAVGYRFLIDPSDPDPTAIQAAMLDAVDALCLQKGLAGCHLLFLDPAWRRSLPAGLFAPWQHQSFVWHNEGFRHFEDYLARFKASQRRNIRRERQRMVDAGIDFRPLSGDQLNGDWAQRMYRCYADTNRRYGPWGCHYLNADFFEMAFTHYRHRLLLINAEQQGHTLALAMLLHKGDHLLGRYWGAERTIKDLHFNMCFYEPIQWAIDHQIRSFDPGAGSPHKIQRGFQAVTNTSLHRFYEPRLQLVFNHLIQRVNRMEQANI</sequence>
<dbReference type="Gene3D" id="3.40.630.30">
    <property type="match status" value="1"/>
</dbReference>
<dbReference type="SUPFAM" id="SSF55729">
    <property type="entry name" value="Acyl-CoA N-acyltransferases (Nat)"/>
    <property type="match status" value="1"/>
</dbReference>
<dbReference type="RefSeq" id="WP_246913705.1">
    <property type="nucleotide sequence ID" value="NZ_JALJRB010000029.1"/>
</dbReference>
<dbReference type="PANTHER" id="PTHR47017">
    <property type="entry name" value="ACYL-COA"/>
    <property type="match status" value="1"/>
</dbReference>
<accession>A0AA41RD08</accession>
<reference evidence="1" key="1">
    <citation type="submission" date="2022-04" db="EMBL/GenBank/DDBJ databases">
        <title>Desulfatitalea alkaliphila sp. nov., a novel anaerobic sulfate-reducing bacterium isolated from terrestrial mud volcano, Taman Peninsula, Russia.</title>
        <authorList>
            <person name="Khomyakova M.A."/>
            <person name="Merkel A.Y."/>
            <person name="Slobodkin A.I."/>
        </authorList>
    </citation>
    <scope>NUCLEOTIDE SEQUENCE</scope>
    <source>
        <strain evidence="1">M08but</strain>
    </source>
</reference>
<feature type="non-terminal residue" evidence="1">
    <location>
        <position position="375"/>
    </location>
</feature>
<organism evidence="1 2">
    <name type="scientific">Desulfatitalea alkaliphila</name>
    <dbReference type="NCBI Taxonomy" id="2929485"/>
    <lineage>
        <taxon>Bacteria</taxon>
        <taxon>Pseudomonadati</taxon>
        <taxon>Thermodesulfobacteriota</taxon>
        <taxon>Desulfobacteria</taxon>
        <taxon>Desulfobacterales</taxon>
        <taxon>Desulfosarcinaceae</taxon>
        <taxon>Desulfatitalea</taxon>
    </lineage>
</organism>
<dbReference type="Proteomes" id="UP001165427">
    <property type="component" value="Unassembled WGS sequence"/>
</dbReference>
<dbReference type="InterPro" id="IPR016181">
    <property type="entry name" value="Acyl_CoA_acyltransferase"/>
</dbReference>
<proteinExistence type="predicted"/>
<dbReference type="PANTHER" id="PTHR47017:SF1">
    <property type="entry name" value="ACYL-COA"/>
    <property type="match status" value="1"/>
</dbReference>
<dbReference type="AlphaFoldDB" id="A0AA41RD08"/>
<comment type="caution">
    <text evidence="1">The sequence shown here is derived from an EMBL/GenBank/DDBJ whole genome shotgun (WGS) entry which is preliminary data.</text>
</comment>
<gene>
    <name evidence="1" type="ORF">MRX98_18785</name>
</gene>
<evidence type="ECO:0000313" key="2">
    <source>
        <dbReference type="Proteomes" id="UP001165427"/>
    </source>
</evidence>
<evidence type="ECO:0000313" key="1">
    <source>
        <dbReference type="EMBL" id="MCJ8502628.1"/>
    </source>
</evidence>
<name>A0AA41RD08_9BACT</name>
<dbReference type="Pfam" id="PF04339">
    <property type="entry name" value="FemAB_like"/>
    <property type="match status" value="1"/>
</dbReference>
<keyword evidence="2" id="KW-1185">Reference proteome</keyword>
<protein>
    <submittedName>
        <fullName evidence="1">GNAT family N-acetyltransferase</fullName>
    </submittedName>
</protein>
<dbReference type="InterPro" id="IPR007434">
    <property type="entry name" value="FemAB-like"/>
</dbReference>